<dbReference type="EnsemblMetazoa" id="Aqu2.1.23481_001">
    <property type="protein sequence ID" value="Aqu2.1.23481_001"/>
    <property type="gene ID" value="Aqu2.1.23481"/>
</dbReference>
<accession>A0A1X7U7Q2</accession>
<evidence type="ECO:0000313" key="2">
    <source>
        <dbReference type="Proteomes" id="UP000007879"/>
    </source>
</evidence>
<reference evidence="1" key="2">
    <citation type="submission" date="2017-05" db="UniProtKB">
        <authorList>
            <consortium name="EnsemblMetazoa"/>
        </authorList>
    </citation>
    <scope>IDENTIFICATION</scope>
</reference>
<evidence type="ECO:0000313" key="1">
    <source>
        <dbReference type="EnsemblMetazoa" id="Aqu2.1.23481_001"/>
    </source>
</evidence>
<reference evidence="2" key="1">
    <citation type="journal article" date="2010" name="Nature">
        <title>The Amphimedon queenslandica genome and the evolution of animal complexity.</title>
        <authorList>
            <person name="Srivastava M."/>
            <person name="Simakov O."/>
            <person name="Chapman J."/>
            <person name="Fahey B."/>
            <person name="Gauthier M.E."/>
            <person name="Mitros T."/>
            <person name="Richards G.S."/>
            <person name="Conaco C."/>
            <person name="Dacre M."/>
            <person name="Hellsten U."/>
            <person name="Larroux C."/>
            <person name="Putnam N.H."/>
            <person name="Stanke M."/>
            <person name="Adamska M."/>
            <person name="Darling A."/>
            <person name="Degnan S.M."/>
            <person name="Oakley T.H."/>
            <person name="Plachetzki D.C."/>
            <person name="Zhai Y."/>
            <person name="Adamski M."/>
            <person name="Calcino A."/>
            <person name="Cummins S.F."/>
            <person name="Goodstein D.M."/>
            <person name="Harris C."/>
            <person name="Jackson D.J."/>
            <person name="Leys S.P."/>
            <person name="Shu S."/>
            <person name="Woodcroft B.J."/>
            <person name="Vervoort M."/>
            <person name="Kosik K.S."/>
            <person name="Manning G."/>
            <person name="Degnan B.M."/>
            <person name="Rokhsar D.S."/>
        </authorList>
    </citation>
    <scope>NUCLEOTIDE SEQUENCE [LARGE SCALE GENOMIC DNA]</scope>
</reference>
<dbReference type="PANTHER" id="PTHR14815">
    <property type="entry name" value="DDB1- AND CUL4-ASSOCIATED FACTOR 17"/>
    <property type="match status" value="1"/>
</dbReference>
<dbReference type="GO" id="GO:0080008">
    <property type="term" value="C:Cul4-RING E3 ubiquitin ligase complex"/>
    <property type="evidence" value="ECO:0007669"/>
    <property type="project" value="TreeGrafter"/>
</dbReference>
<dbReference type="GO" id="GO:0016567">
    <property type="term" value="P:protein ubiquitination"/>
    <property type="evidence" value="ECO:0007669"/>
    <property type="project" value="InterPro"/>
</dbReference>
<keyword evidence="2" id="KW-1185">Reference proteome</keyword>
<dbReference type="eggNOG" id="ENOG502QQ41">
    <property type="taxonomic scope" value="Eukaryota"/>
</dbReference>
<protein>
    <submittedName>
        <fullName evidence="1">Uncharacterized protein</fullName>
    </submittedName>
</protein>
<dbReference type="AlphaFoldDB" id="A0A1X7U7Q2"/>
<dbReference type="InterPro" id="IPR031620">
    <property type="entry name" value="DCAF17"/>
</dbReference>
<dbReference type="Proteomes" id="UP000007879">
    <property type="component" value="Unassembled WGS sequence"/>
</dbReference>
<dbReference type="PANTHER" id="PTHR14815:SF2">
    <property type="entry name" value="DDB1- AND CUL4-ASSOCIATED FACTOR 17"/>
    <property type="match status" value="1"/>
</dbReference>
<dbReference type="InParanoid" id="A0A1X7U7Q2"/>
<dbReference type="EnsemblMetazoa" id="XM_020000315.1">
    <property type="protein sequence ID" value="XP_019855874.1"/>
    <property type="gene ID" value="LOC105313858"/>
</dbReference>
<dbReference type="OrthoDB" id="9971789at2759"/>
<name>A0A1X7U7Q2_AMPQE</name>
<proteinExistence type="predicted"/>
<gene>
    <name evidence="1" type="primary">105313858</name>
</gene>
<sequence length="479" mass="55141">MAAYKEGEHHVSNLLFRRTIELDDNLRDVITSKIVHNVILEPTVSFENVWHKTSRYPICIGLDRRIYFNNHTEGYFNDGPGGEPRRLFHFPPIRQEERHCGALLYFCHIRDKPLFEEEKEVCLMILTYDGFLKILNADTRKVLRSVYLSTAVPFRYLSWAEYLESVLVKSAFNRARDNVLSLLLFKIHPLKLIVHFNISKQIFGNQLYDISISDDLLLVFTHRSCKYYSLQWILDNCQTTPAVQLDAPYHSRDPLTPSFIPGVYPNGIPINCIVTSLPPLLFETSCNPTVGVSFGGSPFIYLHNRKSNCNSDFLIKDFRSGRVLKNLMTNTAQFHPDVVAFHFEDYQRILQISGCTLSCYRYSPITGSIDICYVNEFKELMDEQDNQPLISSRGRVIKRLYKKEQLDYLVSAVQDLDYENETNLLYAVITVPEGEQTIAFLCFLDDKTGAVTKKVPLPTWSPVGAQTMKILVAIVYIMN</sequence>
<dbReference type="Pfam" id="PF15802">
    <property type="entry name" value="DCAF17"/>
    <property type="match status" value="1"/>
</dbReference>
<organism evidence="1">
    <name type="scientific">Amphimedon queenslandica</name>
    <name type="common">Sponge</name>
    <dbReference type="NCBI Taxonomy" id="400682"/>
    <lineage>
        <taxon>Eukaryota</taxon>
        <taxon>Metazoa</taxon>
        <taxon>Porifera</taxon>
        <taxon>Demospongiae</taxon>
        <taxon>Heteroscleromorpha</taxon>
        <taxon>Haplosclerida</taxon>
        <taxon>Niphatidae</taxon>
        <taxon>Amphimedon</taxon>
    </lineage>
</organism>
<dbReference type="STRING" id="400682.A0A1X7U7Q2"/>